<gene>
    <name evidence="2" type="ORF">ACFQRF_13915</name>
</gene>
<protein>
    <submittedName>
        <fullName evidence="2">Uncharacterized protein</fullName>
    </submittedName>
</protein>
<dbReference type="EMBL" id="JBHTBH010000006">
    <property type="protein sequence ID" value="MFC7328842.1"/>
    <property type="molecule type" value="Genomic_DNA"/>
</dbReference>
<evidence type="ECO:0000256" key="1">
    <source>
        <dbReference type="SAM" id="SignalP"/>
    </source>
</evidence>
<comment type="caution">
    <text evidence="2">The sequence shown here is derived from an EMBL/GenBank/DDBJ whole genome shotgun (WGS) entry which is preliminary data.</text>
</comment>
<sequence>MERFAVFLAAVGLALTAAGPAQAASGTLILNGRAIANPQGCYDSEPRPLRIENRTNQVVIVHGLPGCGGPIRGFVEPGQTTVAGASVSVQ</sequence>
<reference evidence="3" key="1">
    <citation type="journal article" date="2019" name="Int. J. Syst. Evol. Microbiol.">
        <title>The Global Catalogue of Microorganisms (GCM) 10K type strain sequencing project: providing services to taxonomists for standard genome sequencing and annotation.</title>
        <authorList>
            <consortium name="The Broad Institute Genomics Platform"/>
            <consortium name="The Broad Institute Genome Sequencing Center for Infectious Disease"/>
            <person name="Wu L."/>
            <person name="Ma J."/>
        </authorList>
    </citation>
    <scope>NUCLEOTIDE SEQUENCE [LARGE SCALE GENOMIC DNA]</scope>
    <source>
        <strain evidence="3">CGMCC 4.7382</strain>
    </source>
</reference>
<proteinExistence type="predicted"/>
<feature type="signal peptide" evidence="1">
    <location>
        <begin position="1"/>
        <end position="23"/>
    </location>
</feature>
<dbReference type="Proteomes" id="UP001596540">
    <property type="component" value="Unassembled WGS sequence"/>
</dbReference>
<evidence type="ECO:0000313" key="3">
    <source>
        <dbReference type="Proteomes" id="UP001596540"/>
    </source>
</evidence>
<evidence type="ECO:0000313" key="2">
    <source>
        <dbReference type="EMBL" id="MFC7328842.1"/>
    </source>
</evidence>
<organism evidence="2 3">
    <name type="scientific">Marinactinospora rubrisoli</name>
    <dbReference type="NCBI Taxonomy" id="2715399"/>
    <lineage>
        <taxon>Bacteria</taxon>
        <taxon>Bacillati</taxon>
        <taxon>Actinomycetota</taxon>
        <taxon>Actinomycetes</taxon>
        <taxon>Streptosporangiales</taxon>
        <taxon>Nocardiopsidaceae</taxon>
        <taxon>Marinactinospora</taxon>
    </lineage>
</organism>
<accession>A0ABW2KFU2</accession>
<dbReference type="RefSeq" id="WP_379871499.1">
    <property type="nucleotide sequence ID" value="NZ_JBHTBH010000006.1"/>
</dbReference>
<keyword evidence="1" id="KW-0732">Signal</keyword>
<name>A0ABW2KFU2_9ACTN</name>
<feature type="chain" id="PRO_5046990348" evidence="1">
    <location>
        <begin position="24"/>
        <end position="90"/>
    </location>
</feature>
<keyword evidence="3" id="KW-1185">Reference proteome</keyword>